<sequence>MMSGDFAMIPTDPKPSSQDSSRSLKISKNTDLTSAEVKAIINESLKPFWQNLKSEVKNSHKCNMTIPDFTKSLYRYEKQLLNNKLRMIITNARNCKVATTQTSPLDNMILTDGSNPKPSLIEERIINLLNSQDSQLSVDRIADLVMQKLGILKIAEADMKLFQKNTKNEKYATIRKVKQAQRRHLEKLKQNYMIQLKSVESQNELEIKRLKSHIKRMEEERKTMNDKLDNCERKLRNAEASIVKMEAENRMLHEENRVFKQDLAKRCDTNENLHKSILLINGLKDKLRKSEEAKKVILQQFRLLETERDELVEAIYHGIHEVKKVNRLGDRILTAEITKAEDQIERQK</sequence>
<dbReference type="AlphaFoldDB" id="A0A8R1TYF6"/>
<dbReference type="Proteomes" id="UP000024404">
    <property type="component" value="Unassembled WGS sequence"/>
</dbReference>
<proteinExistence type="predicted"/>
<evidence type="ECO:0000313" key="3">
    <source>
        <dbReference type="EnsemblMetazoa" id="OVOC7064.1"/>
    </source>
</evidence>
<dbReference type="OMA" id="EENRTFK"/>
<reference evidence="4" key="1">
    <citation type="submission" date="2013-10" db="EMBL/GenBank/DDBJ databases">
        <title>Genome sequencing of Onchocerca volvulus.</title>
        <authorList>
            <person name="Cotton J."/>
            <person name="Tsai J."/>
            <person name="Stanley E."/>
            <person name="Tracey A."/>
            <person name="Holroyd N."/>
            <person name="Lustigman S."/>
            <person name="Berriman M."/>
        </authorList>
    </citation>
    <scope>NUCLEOTIDE SEQUENCE</scope>
</reference>
<dbReference type="EnsemblMetazoa" id="OVOC7064.1">
    <property type="protein sequence ID" value="OVOC7064.1"/>
    <property type="gene ID" value="WBGene00243873"/>
</dbReference>
<keyword evidence="4" id="KW-1185">Reference proteome</keyword>
<accession>A0A8R1TYF6</accession>
<protein>
    <submittedName>
        <fullName evidence="3">Uncharacterized protein</fullName>
    </submittedName>
</protein>
<organism evidence="3 4">
    <name type="scientific">Onchocerca volvulus</name>
    <dbReference type="NCBI Taxonomy" id="6282"/>
    <lineage>
        <taxon>Eukaryota</taxon>
        <taxon>Metazoa</taxon>
        <taxon>Ecdysozoa</taxon>
        <taxon>Nematoda</taxon>
        <taxon>Chromadorea</taxon>
        <taxon>Rhabditida</taxon>
        <taxon>Spirurina</taxon>
        <taxon>Spiruromorpha</taxon>
        <taxon>Filarioidea</taxon>
        <taxon>Onchocercidae</taxon>
        <taxon>Onchocerca</taxon>
    </lineage>
</organism>
<dbReference type="EMBL" id="CMVM020000187">
    <property type="status" value="NOT_ANNOTATED_CDS"/>
    <property type="molecule type" value="Genomic_DNA"/>
</dbReference>
<feature type="region of interest" description="Disordered" evidence="2">
    <location>
        <begin position="1"/>
        <end position="27"/>
    </location>
</feature>
<name>A0A8R1TYF6_ONCVO</name>
<feature type="compositionally biased region" description="Polar residues" evidence="2">
    <location>
        <begin position="14"/>
        <end position="27"/>
    </location>
</feature>
<feature type="coiled-coil region" evidence="1">
    <location>
        <begin position="182"/>
        <end position="255"/>
    </location>
</feature>
<keyword evidence="1" id="KW-0175">Coiled coil</keyword>
<reference evidence="3" key="2">
    <citation type="submission" date="2022-06" db="UniProtKB">
        <authorList>
            <consortium name="EnsemblMetazoa"/>
        </authorList>
    </citation>
    <scope>IDENTIFICATION</scope>
</reference>
<evidence type="ECO:0000256" key="2">
    <source>
        <dbReference type="SAM" id="MobiDB-lite"/>
    </source>
</evidence>
<evidence type="ECO:0000256" key="1">
    <source>
        <dbReference type="SAM" id="Coils"/>
    </source>
</evidence>
<evidence type="ECO:0000313" key="4">
    <source>
        <dbReference type="Proteomes" id="UP000024404"/>
    </source>
</evidence>